<sequence length="334" mass="35353">MEARSAVGPQTSGPAPARGQSGSAVGLAARISAYARLAKIEFVRDYSLASLVVLAALAAGPGLAGHHVVTLLLFLAGQTSLFAVVATFDDVTGYKDGSDKANYVAADGTPLRPLRRKPLLTGELTLRQVERFGYLALLCGTALWTLTIVQSAHAPWWAVLAASLCLLAGVQYSWGLKLSYRGFGEVLVAGCPFVMALAPYGLAAGDLPALALVGALLFGHWQMLVSAYSNTKDISGDKAVNRSTVAVRASERGNHLFIGVLSLAEPALIFTSAAVGWAPWWFSLTMLPVLGLRIRQYTGFLRTGDALLARKRGMAAFRVGVVCLITTYLILMAT</sequence>
<feature type="region of interest" description="Disordered" evidence="6">
    <location>
        <begin position="1"/>
        <end position="22"/>
    </location>
</feature>
<feature type="transmembrane region" description="Helical" evidence="7">
    <location>
        <begin position="46"/>
        <end position="64"/>
    </location>
</feature>
<dbReference type="Proteomes" id="UP000805614">
    <property type="component" value="Unassembled WGS sequence"/>
</dbReference>
<comment type="caution">
    <text evidence="8">The sequence shown here is derived from an EMBL/GenBank/DDBJ whole genome shotgun (WGS) entry which is preliminary data.</text>
</comment>
<feature type="transmembrane region" description="Helical" evidence="7">
    <location>
        <begin position="209"/>
        <end position="231"/>
    </location>
</feature>
<reference evidence="8 9" key="1">
    <citation type="submission" date="2020-06" db="EMBL/GenBank/DDBJ databases">
        <title>Actinomadura xiongansis sp. nov., isolated from soil of Baiyangdian.</title>
        <authorList>
            <person name="Zhang X."/>
        </authorList>
    </citation>
    <scope>NUCLEOTIDE SEQUENCE [LARGE SCALE GENOMIC DNA]</scope>
    <source>
        <strain evidence="8 9">HBUM206468</strain>
    </source>
</reference>
<evidence type="ECO:0000256" key="5">
    <source>
        <dbReference type="ARBA" id="ARBA00023136"/>
    </source>
</evidence>
<feature type="transmembrane region" description="Helical" evidence="7">
    <location>
        <begin position="70"/>
        <end position="88"/>
    </location>
</feature>
<accession>A0ABR7LU92</accession>
<keyword evidence="4 7" id="KW-1133">Transmembrane helix</keyword>
<proteinExistence type="predicted"/>
<dbReference type="PANTHER" id="PTHR13929:SF0">
    <property type="entry name" value="UBIA PRENYLTRANSFERASE DOMAIN-CONTAINING PROTEIN 1"/>
    <property type="match status" value="1"/>
</dbReference>
<feature type="transmembrane region" description="Helical" evidence="7">
    <location>
        <begin position="156"/>
        <end position="174"/>
    </location>
</feature>
<keyword evidence="9" id="KW-1185">Reference proteome</keyword>
<evidence type="ECO:0000256" key="4">
    <source>
        <dbReference type="ARBA" id="ARBA00022989"/>
    </source>
</evidence>
<feature type="transmembrane region" description="Helical" evidence="7">
    <location>
        <begin position="252"/>
        <end position="271"/>
    </location>
</feature>
<evidence type="ECO:0000313" key="8">
    <source>
        <dbReference type="EMBL" id="MBC6468410.1"/>
    </source>
</evidence>
<evidence type="ECO:0000256" key="3">
    <source>
        <dbReference type="ARBA" id="ARBA00022692"/>
    </source>
</evidence>
<comment type="subcellular location">
    <subcellularLocation>
        <location evidence="1">Membrane</location>
        <topology evidence="1">Multi-pass membrane protein</topology>
    </subcellularLocation>
</comment>
<keyword evidence="3 7" id="KW-0812">Transmembrane</keyword>
<feature type="transmembrane region" description="Helical" evidence="7">
    <location>
        <begin position="186"/>
        <end position="203"/>
    </location>
</feature>
<dbReference type="InterPro" id="IPR026046">
    <property type="entry name" value="UBIAD1"/>
</dbReference>
<evidence type="ECO:0000256" key="7">
    <source>
        <dbReference type="SAM" id="Phobius"/>
    </source>
</evidence>
<feature type="transmembrane region" description="Helical" evidence="7">
    <location>
        <begin position="315"/>
        <end position="333"/>
    </location>
</feature>
<evidence type="ECO:0000313" key="9">
    <source>
        <dbReference type="Proteomes" id="UP000805614"/>
    </source>
</evidence>
<dbReference type="RefSeq" id="WP_187245414.1">
    <property type="nucleotide sequence ID" value="NZ_BAAAOK010000015.1"/>
</dbReference>
<keyword evidence="5 7" id="KW-0472">Membrane</keyword>
<evidence type="ECO:0000256" key="6">
    <source>
        <dbReference type="SAM" id="MobiDB-lite"/>
    </source>
</evidence>
<dbReference type="PANTHER" id="PTHR13929">
    <property type="entry name" value="1,4-DIHYDROXY-2-NAPHTHOATE OCTAPRENYLTRANSFERASE"/>
    <property type="match status" value="1"/>
</dbReference>
<feature type="transmembrane region" description="Helical" evidence="7">
    <location>
        <begin position="132"/>
        <end position="150"/>
    </location>
</feature>
<gene>
    <name evidence="8" type="ORF">HKK74_23350</name>
</gene>
<dbReference type="Pfam" id="PF01040">
    <property type="entry name" value="UbiA"/>
    <property type="match status" value="1"/>
</dbReference>
<dbReference type="EMBL" id="JABVEC010000018">
    <property type="protein sequence ID" value="MBC6468410.1"/>
    <property type="molecule type" value="Genomic_DNA"/>
</dbReference>
<evidence type="ECO:0000256" key="2">
    <source>
        <dbReference type="ARBA" id="ARBA00022679"/>
    </source>
</evidence>
<dbReference type="CDD" id="cd13962">
    <property type="entry name" value="PT_UbiA_UBIAD1"/>
    <property type="match status" value="1"/>
</dbReference>
<protein>
    <submittedName>
        <fullName evidence="8">Prenyltransferase</fullName>
    </submittedName>
</protein>
<evidence type="ECO:0000256" key="1">
    <source>
        <dbReference type="ARBA" id="ARBA00004141"/>
    </source>
</evidence>
<name>A0ABR7LU92_9ACTN</name>
<keyword evidence="2" id="KW-0808">Transferase</keyword>
<dbReference type="InterPro" id="IPR000537">
    <property type="entry name" value="UbiA_prenyltransferase"/>
</dbReference>
<organism evidence="8 9">
    <name type="scientific">Actinomadura alba</name>
    <dbReference type="NCBI Taxonomy" id="406431"/>
    <lineage>
        <taxon>Bacteria</taxon>
        <taxon>Bacillati</taxon>
        <taxon>Actinomycetota</taxon>
        <taxon>Actinomycetes</taxon>
        <taxon>Streptosporangiales</taxon>
        <taxon>Thermomonosporaceae</taxon>
        <taxon>Actinomadura</taxon>
    </lineage>
</organism>